<name>A0A1I2DKG3_9RHOB</name>
<keyword evidence="2" id="KW-1185">Reference proteome</keyword>
<sequence>MTNPPPPQSIYWDPFFVAGQEIALAHLDPFEFFCPTPDGNNRRVRVVYKSHVFTRAHVEGDHPDEMCFDQRIFCPDRYADSHNLQPILAGLPGARVFQTWEKRNYVFLAVETPQRDDRYHLFFEVKKINRKRDKHIELRVESAYRREDSPYAPPNRPNAVRFAILIQNVFMGRPLVFATR</sequence>
<dbReference type="AlphaFoldDB" id="A0A1I2DKG3"/>
<dbReference type="Proteomes" id="UP000325289">
    <property type="component" value="Unassembled WGS sequence"/>
</dbReference>
<organism evidence="1 2">
    <name type="scientific">Roseivivax sediminis</name>
    <dbReference type="NCBI Taxonomy" id="936889"/>
    <lineage>
        <taxon>Bacteria</taxon>
        <taxon>Pseudomonadati</taxon>
        <taxon>Pseudomonadota</taxon>
        <taxon>Alphaproteobacteria</taxon>
        <taxon>Rhodobacterales</taxon>
        <taxon>Roseobacteraceae</taxon>
        <taxon>Roseivivax</taxon>
    </lineage>
</organism>
<protein>
    <submittedName>
        <fullName evidence="1">Uncharacterized protein</fullName>
    </submittedName>
</protein>
<dbReference type="RefSeq" id="WP_223163168.1">
    <property type="nucleotide sequence ID" value="NZ_FOMS01000017.1"/>
</dbReference>
<reference evidence="1 2" key="1">
    <citation type="submission" date="2016-10" db="EMBL/GenBank/DDBJ databases">
        <authorList>
            <person name="Varghese N."/>
            <person name="Submissions S."/>
        </authorList>
    </citation>
    <scope>NUCLEOTIDE SEQUENCE [LARGE SCALE GENOMIC DNA]</scope>
    <source>
        <strain evidence="2">YIM D21,KCTC 23444,ACCC 10710</strain>
    </source>
</reference>
<gene>
    <name evidence="1" type="ORF">SAMN04515678_11743</name>
</gene>
<proteinExistence type="predicted"/>
<evidence type="ECO:0000313" key="2">
    <source>
        <dbReference type="Proteomes" id="UP000325289"/>
    </source>
</evidence>
<evidence type="ECO:0000313" key="1">
    <source>
        <dbReference type="EMBL" id="SFE81095.1"/>
    </source>
</evidence>
<dbReference type="EMBL" id="FOMS01000017">
    <property type="protein sequence ID" value="SFE81095.1"/>
    <property type="molecule type" value="Genomic_DNA"/>
</dbReference>
<accession>A0A1I2DKG3</accession>